<evidence type="ECO:0000313" key="5">
    <source>
        <dbReference type="Proteomes" id="UP000245423"/>
    </source>
</evidence>
<dbReference type="SUPFAM" id="SSF46785">
    <property type="entry name" value="Winged helix' DNA-binding domain"/>
    <property type="match status" value="1"/>
</dbReference>
<evidence type="ECO:0000259" key="3">
    <source>
        <dbReference type="Pfam" id="PF17782"/>
    </source>
</evidence>
<comment type="similarity">
    <text evidence="1">Belongs to the DprA/Smf family.</text>
</comment>
<sequence>MEISNRDILIWLNSLNVGNRTIERIMKQVPQLVDLWELPSDKLYNLKSINNKIIDKIISNRKDDYLKRLFHIVDEQNINIITIFDKDYPRRLHYIYDNPKVIYLKGNLTEEDSLAIAVVGSRKVTSYGRWATEKFVEELVKLDVTIVSGLALGVDGIAHNKALEGNGRTIGVLGNGLDIIYPRKNRDLYREVPKNGALMSEYFLGVPPLAYNFPQRNRIISGLSLGVIIIEAKEKSGSLITASHALEQGKEVFALPGNINSIFSKGTNKLIKDGAKLIMDIDDIIEEVYELQVKMKIKKEESLDYSQFSPLELEVIECIKEGPIHSDSIALSTGLDISTINSILTVLELKGAIKEMTGRVFTLS</sequence>
<dbReference type="InterPro" id="IPR036388">
    <property type="entry name" value="WH-like_DNA-bd_sf"/>
</dbReference>
<dbReference type="PANTHER" id="PTHR43022">
    <property type="entry name" value="PROTEIN SMF"/>
    <property type="match status" value="1"/>
</dbReference>
<dbReference type="Pfam" id="PF02481">
    <property type="entry name" value="DNA_processg_A"/>
    <property type="match status" value="1"/>
</dbReference>
<dbReference type="InterPro" id="IPR003488">
    <property type="entry name" value="DprA"/>
</dbReference>
<dbReference type="InterPro" id="IPR041614">
    <property type="entry name" value="DprA_WH"/>
</dbReference>
<dbReference type="RefSeq" id="WP_005587786.1">
    <property type="nucleotide sequence ID" value="NZ_LT669839.1"/>
</dbReference>
<dbReference type="InterPro" id="IPR036390">
    <property type="entry name" value="WH_DNA-bd_sf"/>
</dbReference>
<dbReference type="Gene3D" id="1.10.10.10">
    <property type="entry name" value="Winged helix-like DNA-binding domain superfamily/Winged helix DNA-binding domain"/>
    <property type="match status" value="1"/>
</dbReference>
<evidence type="ECO:0000313" key="4">
    <source>
        <dbReference type="EMBL" id="SHD77001.1"/>
    </source>
</evidence>
<dbReference type="GO" id="GO:0009294">
    <property type="term" value="P:DNA-mediated transformation"/>
    <property type="evidence" value="ECO:0007669"/>
    <property type="project" value="InterPro"/>
</dbReference>
<dbReference type="InterPro" id="IPR057666">
    <property type="entry name" value="DrpA_SLOG"/>
</dbReference>
<dbReference type="HOGENOM" id="CLU_029601_0_3_9"/>
<protein>
    <submittedName>
        <fullName evidence="4">DNA protecting protein DprA</fullName>
    </submittedName>
</protein>
<dbReference type="SUPFAM" id="SSF102405">
    <property type="entry name" value="MCP/YpsA-like"/>
    <property type="match status" value="1"/>
</dbReference>
<keyword evidence="5" id="KW-1185">Reference proteome</keyword>
<evidence type="ECO:0000259" key="2">
    <source>
        <dbReference type="Pfam" id="PF02481"/>
    </source>
</evidence>
<dbReference type="NCBIfam" id="TIGR00732">
    <property type="entry name" value="dprA"/>
    <property type="match status" value="1"/>
</dbReference>
<evidence type="ECO:0000256" key="1">
    <source>
        <dbReference type="ARBA" id="ARBA00006525"/>
    </source>
</evidence>
<dbReference type="Pfam" id="PF17782">
    <property type="entry name" value="WHD_DprA"/>
    <property type="match status" value="1"/>
</dbReference>
<reference evidence="4 5" key="1">
    <citation type="submission" date="2016-11" db="EMBL/GenBank/DDBJ databases">
        <authorList>
            <person name="Manzoor S."/>
        </authorList>
    </citation>
    <scope>NUCLEOTIDE SEQUENCE [LARGE SCALE GENOMIC DNA]</scope>
    <source>
        <strain evidence="4">Clostridium ultunense strain Esp</strain>
    </source>
</reference>
<dbReference type="EMBL" id="LT669839">
    <property type="protein sequence ID" value="SHD77001.1"/>
    <property type="molecule type" value="Genomic_DNA"/>
</dbReference>
<dbReference type="Proteomes" id="UP000245423">
    <property type="component" value="Chromosome 1"/>
</dbReference>
<gene>
    <name evidence="4" type="ORF">CUESP1_1638</name>
</gene>
<dbReference type="OrthoDB" id="9785707at2"/>
<dbReference type="AlphaFoldDB" id="M1ZFH0"/>
<name>M1ZFH0_9FIRM</name>
<dbReference type="Gene3D" id="3.40.50.450">
    <property type="match status" value="1"/>
</dbReference>
<proteinExistence type="inferred from homology"/>
<feature type="domain" description="DprA winged helix" evidence="3">
    <location>
        <begin position="309"/>
        <end position="358"/>
    </location>
</feature>
<organism evidence="4 5">
    <name type="scientific">[Clostridium] ultunense Esp</name>
    <dbReference type="NCBI Taxonomy" id="1288971"/>
    <lineage>
        <taxon>Bacteria</taxon>
        <taxon>Bacillati</taxon>
        <taxon>Bacillota</taxon>
        <taxon>Tissierellia</taxon>
        <taxon>Tissierellales</taxon>
        <taxon>Tepidimicrobiaceae</taxon>
        <taxon>Schnuerera</taxon>
    </lineage>
</organism>
<feature type="domain" description="Smf/DprA SLOG" evidence="2">
    <location>
        <begin position="80"/>
        <end position="288"/>
    </location>
</feature>
<accession>M1ZFH0</accession>
<dbReference type="PANTHER" id="PTHR43022:SF1">
    <property type="entry name" value="PROTEIN SMF"/>
    <property type="match status" value="1"/>
</dbReference>